<dbReference type="HOGENOM" id="CLU_2623729_0_0_1"/>
<protein>
    <submittedName>
        <fullName evidence="1">Uncharacterized protein</fullName>
    </submittedName>
</protein>
<dbReference type="RefSeq" id="XP_003665612.1">
    <property type="nucleotide sequence ID" value="XM_003665564.1"/>
</dbReference>
<dbReference type="AlphaFoldDB" id="G2QIP5"/>
<dbReference type="Proteomes" id="UP000007322">
    <property type="component" value="Chromosome 5"/>
</dbReference>
<sequence length="78" mass="8655">MVLRPHSGVKLTPGCVSATALISLWVKVVGKQAPENLRRNTEAVRTYPHDRSQVSFSDYASVQLTHFACKQCRGQGDR</sequence>
<keyword evidence="2" id="KW-1185">Reference proteome</keyword>
<dbReference type="KEGG" id="mtm:MYCTH_2309543"/>
<evidence type="ECO:0000313" key="2">
    <source>
        <dbReference type="Proteomes" id="UP000007322"/>
    </source>
</evidence>
<organism evidence="1 2">
    <name type="scientific">Thermothelomyces thermophilus (strain ATCC 42464 / BCRC 31852 / DSM 1799)</name>
    <name type="common">Sporotrichum thermophile</name>
    <dbReference type="NCBI Taxonomy" id="573729"/>
    <lineage>
        <taxon>Eukaryota</taxon>
        <taxon>Fungi</taxon>
        <taxon>Dikarya</taxon>
        <taxon>Ascomycota</taxon>
        <taxon>Pezizomycotina</taxon>
        <taxon>Sordariomycetes</taxon>
        <taxon>Sordariomycetidae</taxon>
        <taxon>Sordariales</taxon>
        <taxon>Chaetomiaceae</taxon>
        <taxon>Thermothelomyces</taxon>
    </lineage>
</organism>
<evidence type="ECO:0000313" key="1">
    <source>
        <dbReference type="EMBL" id="AEO60367.1"/>
    </source>
</evidence>
<gene>
    <name evidence="1" type="ORF">MYCTH_2309543</name>
</gene>
<name>G2QIP5_THET4</name>
<accession>G2QIP5</accession>
<dbReference type="VEuPathDB" id="FungiDB:MYCTH_2309543"/>
<dbReference type="InParanoid" id="G2QIP5"/>
<reference evidence="1 2" key="1">
    <citation type="journal article" date="2011" name="Nat. Biotechnol.">
        <title>Comparative genomic analysis of the thermophilic biomass-degrading fungi Myceliophthora thermophila and Thielavia terrestris.</title>
        <authorList>
            <person name="Berka R.M."/>
            <person name="Grigoriev I.V."/>
            <person name="Otillar R."/>
            <person name="Salamov A."/>
            <person name="Grimwood J."/>
            <person name="Reid I."/>
            <person name="Ishmael N."/>
            <person name="John T."/>
            <person name="Darmond C."/>
            <person name="Moisan M.-C."/>
            <person name="Henrissat B."/>
            <person name="Coutinho P.M."/>
            <person name="Lombard V."/>
            <person name="Natvig D.O."/>
            <person name="Lindquist E."/>
            <person name="Schmutz J."/>
            <person name="Lucas S."/>
            <person name="Harris P."/>
            <person name="Powlowski J."/>
            <person name="Bellemare A."/>
            <person name="Taylor D."/>
            <person name="Butler G."/>
            <person name="de Vries R.P."/>
            <person name="Allijn I.E."/>
            <person name="van den Brink J."/>
            <person name="Ushinsky S."/>
            <person name="Storms R."/>
            <person name="Powell A.J."/>
            <person name="Paulsen I.T."/>
            <person name="Elbourne L.D.H."/>
            <person name="Baker S.E."/>
            <person name="Magnuson J."/>
            <person name="LaBoissiere S."/>
            <person name="Clutterbuck A.J."/>
            <person name="Martinez D."/>
            <person name="Wogulis M."/>
            <person name="de Leon A.L."/>
            <person name="Rey M.W."/>
            <person name="Tsang A."/>
        </authorList>
    </citation>
    <scope>NUCLEOTIDE SEQUENCE [LARGE SCALE GENOMIC DNA]</scope>
    <source>
        <strain evidence="2">ATCC 42464 / BCRC 31852 / DSM 1799</strain>
    </source>
</reference>
<dbReference type="GeneID" id="11511372"/>
<proteinExistence type="predicted"/>
<dbReference type="EMBL" id="CP003006">
    <property type="protein sequence ID" value="AEO60367.1"/>
    <property type="molecule type" value="Genomic_DNA"/>
</dbReference>